<dbReference type="AlphaFoldDB" id="A0A934SWH8"/>
<evidence type="ECO:0000313" key="3">
    <source>
        <dbReference type="Proteomes" id="UP000622890"/>
    </source>
</evidence>
<proteinExistence type="predicted"/>
<name>A0A934SWH8_9BURK</name>
<keyword evidence="1" id="KW-0732">Signal</keyword>
<evidence type="ECO:0000313" key="2">
    <source>
        <dbReference type="EMBL" id="MBK4736655.1"/>
    </source>
</evidence>
<keyword evidence="3" id="KW-1185">Reference proteome</keyword>
<gene>
    <name evidence="2" type="ORF">JJB74_18675</name>
</gene>
<evidence type="ECO:0008006" key="4">
    <source>
        <dbReference type="Google" id="ProtNLM"/>
    </source>
</evidence>
<protein>
    <recommendedName>
        <fullName evidence="4">Lipoprotein</fullName>
    </recommendedName>
</protein>
<evidence type="ECO:0000256" key="1">
    <source>
        <dbReference type="SAM" id="SignalP"/>
    </source>
</evidence>
<accession>A0A934SWH8</accession>
<feature type="signal peptide" evidence="1">
    <location>
        <begin position="1"/>
        <end position="21"/>
    </location>
</feature>
<dbReference type="EMBL" id="JAEPBG010000008">
    <property type="protein sequence ID" value="MBK4736655.1"/>
    <property type="molecule type" value="Genomic_DNA"/>
</dbReference>
<dbReference type="RefSeq" id="WP_200594295.1">
    <property type="nucleotide sequence ID" value="NZ_JAEPBG010000008.1"/>
</dbReference>
<sequence>MKPIFKAFAAAGMLSSLVAGCAVYTPAPAYPTGAYYQPAPAYVAPAPVYAAPPVSLGFSYGTWGDGHRHHHHW</sequence>
<dbReference type="PROSITE" id="PS51257">
    <property type="entry name" value="PROKAR_LIPOPROTEIN"/>
    <property type="match status" value="1"/>
</dbReference>
<organism evidence="2 3">
    <name type="scientific">Noviherbaspirillum pedocola</name>
    <dbReference type="NCBI Taxonomy" id="2801341"/>
    <lineage>
        <taxon>Bacteria</taxon>
        <taxon>Pseudomonadati</taxon>
        <taxon>Pseudomonadota</taxon>
        <taxon>Betaproteobacteria</taxon>
        <taxon>Burkholderiales</taxon>
        <taxon>Oxalobacteraceae</taxon>
        <taxon>Noviherbaspirillum</taxon>
    </lineage>
</organism>
<feature type="chain" id="PRO_5037496423" description="Lipoprotein" evidence="1">
    <location>
        <begin position="22"/>
        <end position="73"/>
    </location>
</feature>
<dbReference type="Proteomes" id="UP000622890">
    <property type="component" value="Unassembled WGS sequence"/>
</dbReference>
<comment type="caution">
    <text evidence="2">The sequence shown here is derived from an EMBL/GenBank/DDBJ whole genome shotgun (WGS) entry which is preliminary data.</text>
</comment>
<reference evidence="2" key="1">
    <citation type="submission" date="2021-01" db="EMBL/GenBank/DDBJ databases">
        <title>Genome sequence of strain Noviherbaspirillum sp. DKR-6.</title>
        <authorList>
            <person name="Chaudhary D.K."/>
        </authorList>
    </citation>
    <scope>NUCLEOTIDE SEQUENCE</scope>
    <source>
        <strain evidence="2">DKR-6</strain>
    </source>
</reference>